<dbReference type="EMBL" id="JADKIO010000005">
    <property type="protein sequence ID" value="MBK9795311.1"/>
    <property type="molecule type" value="Genomic_DNA"/>
</dbReference>
<dbReference type="PANTHER" id="PTHR23135:SF18">
    <property type="entry name" value="CYANOPHYCIN SYNTHETASE"/>
    <property type="match status" value="1"/>
</dbReference>
<dbReference type="Proteomes" id="UP000886657">
    <property type="component" value="Unassembled WGS sequence"/>
</dbReference>
<evidence type="ECO:0000313" key="3">
    <source>
        <dbReference type="EMBL" id="MBK9795311.1"/>
    </source>
</evidence>
<evidence type="ECO:0000313" key="4">
    <source>
        <dbReference type="Proteomes" id="UP000886657"/>
    </source>
</evidence>
<dbReference type="Gene3D" id="3.90.190.20">
    <property type="entry name" value="Mur ligase, C-terminal domain"/>
    <property type="match status" value="1"/>
</dbReference>
<reference evidence="3" key="1">
    <citation type="submission" date="2020-10" db="EMBL/GenBank/DDBJ databases">
        <title>Connecting structure to function with the recovery of over 1000 high-quality activated sludge metagenome-assembled genomes encoding full-length rRNA genes using long-read sequencing.</title>
        <authorList>
            <person name="Singleton C.M."/>
            <person name="Petriglieri F."/>
            <person name="Kristensen J.M."/>
            <person name="Kirkegaard R.H."/>
            <person name="Michaelsen T.Y."/>
            <person name="Andersen M.H."/>
            <person name="Karst S.M."/>
            <person name="Dueholm M.S."/>
            <person name="Nielsen P.H."/>
            <person name="Albertsen M."/>
        </authorList>
    </citation>
    <scope>NUCLEOTIDE SEQUENCE</scope>
    <source>
        <strain evidence="3">Skiv_18-Q3-R9-52_MAXAC.067</strain>
    </source>
</reference>
<dbReference type="InterPro" id="IPR004101">
    <property type="entry name" value="Mur_ligase_C"/>
</dbReference>
<dbReference type="Pfam" id="PF08245">
    <property type="entry name" value="Mur_ligase_M"/>
    <property type="match status" value="1"/>
</dbReference>
<dbReference type="PANTHER" id="PTHR23135">
    <property type="entry name" value="MUR LIGASE FAMILY MEMBER"/>
    <property type="match status" value="1"/>
</dbReference>
<organism evidence="3 4">
    <name type="scientific">Candidatus Geothrix skivensis</name>
    <dbReference type="NCBI Taxonomy" id="2954439"/>
    <lineage>
        <taxon>Bacteria</taxon>
        <taxon>Pseudomonadati</taxon>
        <taxon>Acidobacteriota</taxon>
        <taxon>Holophagae</taxon>
        <taxon>Holophagales</taxon>
        <taxon>Holophagaceae</taxon>
        <taxon>Geothrix</taxon>
    </lineage>
</organism>
<proteinExistence type="predicted"/>
<dbReference type="GO" id="GO:0016881">
    <property type="term" value="F:acid-amino acid ligase activity"/>
    <property type="evidence" value="ECO:0007669"/>
    <property type="project" value="InterPro"/>
</dbReference>
<dbReference type="GO" id="GO:0005524">
    <property type="term" value="F:ATP binding"/>
    <property type="evidence" value="ECO:0007669"/>
    <property type="project" value="InterPro"/>
</dbReference>
<dbReference type="AlphaFoldDB" id="A0A9D7SFZ8"/>
<feature type="domain" description="Mur ligase C-terminal" evidence="1">
    <location>
        <begin position="429"/>
        <end position="558"/>
    </location>
</feature>
<sequence>MSGPGEFPFEGSRRLTGPNLYFGDCGAVLEASGSTPAACEEWAARVSAMRTSLGWPEGPVVARRHASGASLALAAPEDQLFTATELNEWAWASVVHSTCPATGAALHAPGHPAAWDEASALQTLRHLAAAEVRPELVALMAASAQHDLPAFCDDELFTLGAGAGSRTWSLADLPTVEAVPWDTLHDIPTALVTGSNGKTTTVRLVAAMGAAHGWILGHSCTDGTFVDGEWLTRGDYSGPAGSRQVLRDPRVQAAVLETARGGILRRGIAVRRAEVAVVTNVTPDHFGEYGVHSLDELAEAKFVVARALSRTGLLVLNADDPTLLRKSADLACPLAWFALDHAHPRLASHRRAGGATCGAAQGRLLLHWAGATHDLGSVFDMPLGAGGAATYNLSNAAGAALAAAAMRVPPVTVAAVLATFGATRRDNPGRLDRWNLAGLRVLMDYAHNPEGLAGLLEVAGGLRREGRLGLLLGQAGNREDGAIRALAATAVLARPDMVVLKDLEGYLRGRTPGEVPALLGEELLGRGLPAQHLTTVLDEVSAVDVLLAWARPGDVLVLPVHGLAAREHVASWLDHLGETGWLPGSPLPLPSPT</sequence>
<keyword evidence="3" id="KW-0436">Ligase</keyword>
<evidence type="ECO:0000259" key="2">
    <source>
        <dbReference type="Pfam" id="PF08245"/>
    </source>
</evidence>
<dbReference type="InterPro" id="IPR013221">
    <property type="entry name" value="Mur_ligase_cen"/>
</dbReference>
<accession>A0A9D7SFZ8</accession>
<dbReference type="Gene3D" id="3.40.1190.10">
    <property type="entry name" value="Mur-like, catalytic domain"/>
    <property type="match status" value="1"/>
</dbReference>
<dbReference type="SUPFAM" id="SSF53244">
    <property type="entry name" value="MurD-like peptide ligases, peptide-binding domain"/>
    <property type="match status" value="1"/>
</dbReference>
<protein>
    <submittedName>
        <fullName evidence="3">Mur ligase</fullName>
    </submittedName>
</protein>
<dbReference type="SUPFAM" id="SSF53623">
    <property type="entry name" value="MurD-like peptide ligases, catalytic domain"/>
    <property type="match status" value="1"/>
</dbReference>
<evidence type="ECO:0000259" key="1">
    <source>
        <dbReference type="Pfam" id="PF02875"/>
    </source>
</evidence>
<feature type="domain" description="Mur ligase central" evidence="2">
    <location>
        <begin position="192"/>
        <end position="347"/>
    </location>
</feature>
<dbReference type="InterPro" id="IPR036565">
    <property type="entry name" value="Mur-like_cat_sf"/>
</dbReference>
<dbReference type="InterPro" id="IPR036615">
    <property type="entry name" value="Mur_ligase_C_dom_sf"/>
</dbReference>
<comment type="caution">
    <text evidence="3">The sequence shown here is derived from an EMBL/GenBank/DDBJ whole genome shotgun (WGS) entry which is preliminary data.</text>
</comment>
<gene>
    <name evidence="3" type="ORF">IPP58_02220</name>
</gene>
<dbReference type="Pfam" id="PF02875">
    <property type="entry name" value="Mur_ligase_C"/>
    <property type="match status" value="1"/>
</dbReference>
<name>A0A9D7SFZ8_9BACT</name>